<feature type="domain" description="DUF7726" evidence="2">
    <location>
        <begin position="243"/>
        <end position="325"/>
    </location>
</feature>
<organism evidence="3 4">
    <name type="scientific">Diaporthe australafricana</name>
    <dbReference type="NCBI Taxonomy" id="127596"/>
    <lineage>
        <taxon>Eukaryota</taxon>
        <taxon>Fungi</taxon>
        <taxon>Dikarya</taxon>
        <taxon>Ascomycota</taxon>
        <taxon>Pezizomycotina</taxon>
        <taxon>Sordariomycetes</taxon>
        <taxon>Sordariomycetidae</taxon>
        <taxon>Diaporthales</taxon>
        <taxon>Diaporthaceae</taxon>
        <taxon>Diaporthe</taxon>
    </lineage>
</organism>
<dbReference type="EMBL" id="JAWRVE010000176">
    <property type="protein sequence ID" value="KAL1851102.1"/>
    <property type="molecule type" value="Genomic_DNA"/>
</dbReference>
<feature type="compositionally biased region" description="Acidic residues" evidence="1">
    <location>
        <begin position="350"/>
        <end position="360"/>
    </location>
</feature>
<feature type="region of interest" description="Disordered" evidence="1">
    <location>
        <begin position="333"/>
        <end position="403"/>
    </location>
</feature>
<evidence type="ECO:0000313" key="4">
    <source>
        <dbReference type="Proteomes" id="UP001583177"/>
    </source>
</evidence>
<reference evidence="3 4" key="1">
    <citation type="journal article" date="2024" name="IMA Fungus">
        <title>IMA Genome - F19 : A genome assembly and annotation guide to empower mycologists, including annotated draft genome sequences of Ceratocystis pirilliformis, Diaporthe australafricana, Fusarium ophioides, Paecilomyces lecythidis, and Sporothrix stenoceras.</title>
        <authorList>
            <person name="Aylward J."/>
            <person name="Wilson A.M."/>
            <person name="Visagie C.M."/>
            <person name="Spraker J."/>
            <person name="Barnes I."/>
            <person name="Buitendag C."/>
            <person name="Ceriani C."/>
            <person name="Del Mar Angel L."/>
            <person name="du Plessis D."/>
            <person name="Fuchs T."/>
            <person name="Gasser K."/>
            <person name="Kramer D."/>
            <person name="Li W."/>
            <person name="Munsamy K."/>
            <person name="Piso A."/>
            <person name="Price J.L."/>
            <person name="Sonnekus B."/>
            <person name="Thomas C."/>
            <person name="van der Nest A."/>
            <person name="van Dijk A."/>
            <person name="van Heerden A."/>
            <person name="van Vuuren N."/>
            <person name="Yilmaz N."/>
            <person name="Duong T.A."/>
            <person name="van der Merwe N.A."/>
            <person name="Wingfield M.J."/>
            <person name="Wingfield B.D."/>
        </authorList>
    </citation>
    <scope>NUCLEOTIDE SEQUENCE [LARGE SCALE GENOMIC DNA]</scope>
    <source>
        <strain evidence="3 4">CMW 18300</strain>
    </source>
</reference>
<proteinExistence type="predicted"/>
<dbReference type="Proteomes" id="UP001583177">
    <property type="component" value="Unassembled WGS sequence"/>
</dbReference>
<protein>
    <recommendedName>
        <fullName evidence="2">DUF7726 domain-containing protein</fullName>
    </recommendedName>
</protein>
<sequence length="403" mass="46207">MRSLQRPSQNLGLNQPSGSALTNAQLIDIFSAAVDLEPDSKKSLIGNICFFDAIDENGNGGWWSPKDDHTRGGRLGRDHILSDVPNHFIRDFLLEQIDQGVNQAAELSILQRKTARRALLPDLTADEVKEYSDILANKREDVARAERAEAGIPEEDATPEEIAKCELKRTMFLYNLKNEKQAKEVLHQQEVVKAIDTAVDLTPRVRPGVIRNYEKYGPLRRSVVFHDPVRHLRVETELDPPVHMDWDCDQIRLMIRRFCFWDGEGERHFDWHDTEFDIEEFQHALMITRATLTAFLRKKGPENGDKSQAYELAWEFFKRRELLGYPLRKGVKREGKAPWEMSSSEGSDNGSDDEPAEEVDEPRASVPNLRRSKRHNPPEADPGEESSKRVKTTTTSNRTRRSR</sequence>
<evidence type="ECO:0000313" key="3">
    <source>
        <dbReference type="EMBL" id="KAL1851102.1"/>
    </source>
</evidence>
<evidence type="ECO:0000256" key="1">
    <source>
        <dbReference type="SAM" id="MobiDB-lite"/>
    </source>
</evidence>
<evidence type="ECO:0000259" key="2">
    <source>
        <dbReference type="Pfam" id="PF24852"/>
    </source>
</evidence>
<gene>
    <name evidence="3" type="ORF">Daus18300_012649</name>
</gene>
<keyword evidence="4" id="KW-1185">Reference proteome</keyword>
<name>A0ABR3W287_9PEZI</name>
<comment type="caution">
    <text evidence="3">The sequence shown here is derived from an EMBL/GenBank/DDBJ whole genome shotgun (WGS) entry which is preliminary data.</text>
</comment>
<accession>A0ABR3W287</accession>
<dbReference type="Pfam" id="PF24852">
    <property type="entry name" value="DUF7726"/>
    <property type="match status" value="1"/>
</dbReference>
<dbReference type="InterPro" id="IPR056143">
    <property type="entry name" value="DUF7726"/>
</dbReference>